<dbReference type="SUPFAM" id="SSF53383">
    <property type="entry name" value="PLP-dependent transferases"/>
    <property type="match status" value="1"/>
</dbReference>
<evidence type="ECO:0000256" key="3">
    <source>
        <dbReference type="ARBA" id="ARBA00022679"/>
    </source>
</evidence>
<comment type="cofactor">
    <cofactor evidence="1">
        <name>pyridoxal 5'-phosphate</name>
        <dbReference type="ChEBI" id="CHEBI:597326"/>
    </cofactor>
</comment>
<keyword evidence="4" id="KW-0663">Pyridoxal phosphate</keyword>
<name>A0ABZ0W4X5_9BACT</name>
<dbReference type="InterPro" id="IPR015422">
    <property type="entry name" value="PyrdxlP-dep_Trfase_small"/>
</dbReference>
<dbReference type="InterPro" id="IPR015421">
    <property type="entry name" value="PyrdxlP-dep_Trfase_major"/>
</dbReference>
<gene>
    <name evidence="6" type="ORF">U0035_18180</name>
</gene>
<evidence type="ECO:0000313" key="7">
    <source>
        <dbReference type="Proteomes" id="UP001325680"/>
    </source>
</evidence>
<dbReference type="InterPro" id="IPR051326">
    <property type="entry name" value="Kynurenine-oxoglutarate_AT"/>
</dbReference>
<keyword evidence="2 6" id="KW-0032">Aminotransferase</keyword>
<organism evidence="6 7">
    <name type="scientific">Niabella yanshanensis</name>
    <dbReference type="NCBI Taxonomy" id="577386"/>
    <lineage>
        <taxon>Bacteria</taxon>
        <taxon>Pseudomonadati</taxon>
        <taxon>Bacteroidota</taxon>
        <taxon>Chitinophagia</taxon>
        <taxon>Chitinophagales</taxon>
        <taxon>Chitinophagaceae</taxon>
        <taxon>Niabella</taxon>
    </lineage>
</organism>
<dbReference type="Proteomes" id="UP001325680">
    <property type="component" value="Chromosome"/>
</dbReference>
<dbReference type="Gene3D" id="3.90.1150.10">
    <property type="entry name" value="Aspartate Aminotransferase, domain 1"/>
    <property type="match status" value="1"/>
</dbReference>
<sequence length="382" mass="42787">MSLRNKHTASPVNIFTVMTNLARQENAYNLSQGLPDYPIASELSELLREAVTEGFNQYAPMQGLVPLRENISCTLNDRYNTGFCSPDTVTITPGATYGIYTAFAAIIEKGDEVIYLEPAFDCYLPAIEINGGVPVSVTLESHNNFAIDWEKIQNAISAKTKAVLINTPHNPTGYVWSQNDWDQLAAIIDGRDIYVVSDEVYDSIVFDGQRHIPGFLQPLFNDKIISIYSFGKAFHITGWKVGYCVASKAITEAFRSIHQYLTFSVNTPAQYALAKYLELYDAGEAGRTLQVKRNLLIDGLKPSPLRPLATSAGTYFQLYDYSAISDLNDVEFAQWLTTEHKVATIPLSAFYKTLQKDRIVRFCFAKKDEVIETATSILRHIR</sequence>
<dbReference type="EMBL" id="CP139960">
    <property type="protein sequence ID" value="WQD37604.1"/>
    <property type="molecule type" value="Genomic_DNA"/>
</dbReference>
<dbReference type="PANTHER" id="PTHR43807">
    <property type="entry name" value="FI04487P"/>
    <property type="match status" value="1"/>
</dbReference>
<dbReference type="PANTHER" id="PTHR43807:SF20">
    <property type="entry name" value="FI04487P"/>
    <property type="match status" value="1"/>
</dbReference>
<feature type="domain" description="Aminotransferase class I/classII large" evidence="5">
    <location>
        <begin position="28"/>
        <end position="374"/>
    </location>
</feature>
<dbReference type="InterPro" id="IPR015424">
    <property type="entry name" value="PyrdxlP-dep_Trfase"/>
</dbReference>
<proteinExistence type="predicted"/>
<dbReference type="InterPro" id="IPR004839">
    <property type="entry name" value="Aminotransferase_I/II_large"/>
</dbReference>
<evidence type="ECO:0000313" key="6">
    <source>
        <dbReference type="EMBL" id="WQD37604.1"/>
    </source>
</evidence>
<dbReference type="Pfam" id="PF00155">
    <property type="entry name" value="Aminotran_1_2"/>
    <property type="match status" value="1"/>
</dbReference>
<keyword evidence="7" id="KW-1185">Reference proteome</keyword>
<dbReference type="NCBIfam" id="NF006569">
    <property type="entry name" value="PRK09082.1"/>
    <property type="match status" value="1"/>
</dbReference>
<evidence type="ECO:0000256" key="2">
    <source>
        <dbReference type="ARBA" id="ARBA00022576"/>
    </source>
</evidence>
<protein>
    <submittedName>
        <fullName evidence="6">Methionine aminotransferase</fullName>
    </submittedName>
</protein>
<accession>A0ABZ0W4X5</accession>
<keyword evidence="3" id="KW-0808">Transferase</keyword>
<dbReference type="GO" id="GO:0008483">
    <property type="term" value="F:transaminase activity"/>
    <property type="evidence" value="ECO:0007669"/>
    <property type="project" value="UniProtKB-KW"/>
</dbReference>
<dbReference type="RefSeq" id="WP_114791616.1">
    <property type="nucleotide sequence ID" value="NZ_CP139960.1"/>
</dbReference>
<evidence type="ECO:0000256" key="4">
    <source>
        <dbReference type="ARBA" id="ARBA00022898"/>
    </source>
</evidence>
<evidence type="ECO:0000256" key="1">
    <source>
        <dbReference type="ARBA" id="ARBA00001933"/>
    </source>
</evidence>
<dbReference type="CDD" id="cd00609">
    <property type="entry name" value="AAT_like"/>
    <property type="match status" value="1"/>
</dbReference>
<evidence type="ECO:0000259" key="5">
    <source>
        <dbReference type="Pfam" id="PF00155"/>
    </source>
</evidence>
<dbReference type="Gene3D" id="3.40.640.10">
    <property type="entry name" value="Type I PLP-dependent aspartate aminotransferase-like (Major domain)"/>
    <property type="match status" value="1"/>
</dbReference>
<reference evidence="6 7" key="1">
    <citation type="submission" date="2023-12" db="EMBL/GenBank/DDBJ databases">
        <title>Genome sequencing and assembly of bacterial species from a model synthetic community.</title>
        <authorList>
            <person name="Hogle S.L."/>
        </authorList>
    </citation>
    <scope>NUCLEOTIDE SEQUENCE [LARGE SCALE GENOMIC DNA]</scope>
    <source>
        <strain evidence="6 7">HAMBI_3031</strain>
    </source>
</reference>